<dbReference type="Proteomes" id="UP000799118">
    <property type="component" value="Unassembled WGS sequence"/>
</dbReference>
<name>A0A6A4HSQ6_9AGAR</name>
<proteinExistence type="predicted"/>
<reference evidence="2" key="1">
    <citation type="journal article" date="2019" name="Environ. Microbiol.">
        <title>Fungal ecological strategies reflected in gene transcription - a case study of two litter decomposers.</title>
        <authorList>
            <person name="Barbi F."/>
            <person name="Kohler A."/>
            <person name="Barry K."/>
            <person name="Baskaran P."/>
            <person name="Daum C."/>
            <person name="Fauchery L."/>
            <person name="Ihrmark K."/>
            <person name="Kuo A."/>
            <person name="LaButti K."/>
            <person name="Lipzen A."/>
            <person name="Morin E."/>
            <person name="Grigoriev I.V."/>
            <person name="Henrissat B."/>
            <person name="Lindahl B."/>
            <person name="Martin F."/>
        </authorList>
    </citation>
    <scope>NUCLEOTIDE SEQUENCE</scope>
    <source>
        <strain evidence="2">JB14</strain>
    </source>
</reference>
<dbReference type="EMBL" id="ML769446">
    <property type="protein sequence ID" value="KAE9401439.1"/>
    <property type="molecule type" value="Genomic_DNA"/>
</dbReference>
<feature type="region of interest" description="Disordered" evidence="1">
    <location>
        <begin position="84"/>
        <end position="113"/>
    </location>
</feature>
<gene>
    <name evidence="2" type="ORF">BT96DRAFT_937975</name>
</gene>
<keyword evidence="3" id="KW-1185">Reference proteome</keyword>
<protein>
    <submittedName>
        <fullName evidence="2">Uncharacterized protein</fullName>
    </submittedName>
</protein>
<feature type="compositionally biased region" description="Basic and acidic residues" evidence="1">
    <location>
        <begin position="87"/>
        <end position="97"/>
    </location>
</feature>
<evidence type="ECO:0000313" key="2">
    <source>
        <dbReference type="EMBL" id="KAE9401439.1"/>
    </source>
</evidence>
<evidence type="ECO:0000313" key="3">
    <source>
        <dbReference type="Proteomes" id="UP000799118"/>
    </source>
</evidence>
<organism evidence="2 3">
    <name type="scientific">Gymnopus androsaceus JB14</name>
    <dbReference type="NCBI Taxonomy" id="1447944"/>
    <lineage>
        <taxon>Eukaryota</taxon>
        <taxon>Fungi</taxon>
        <taxon>Dikarya</taxon>
        <taxon>Basidiomycota</taxon>
        <taxon>Agaricomycotina</taxon>
        <taxon>Agaricomycetes</taxon>
        <taxon>Agaricomycetidae</taxon>
        <taxon>Agaricales</taxon>
        <taxon>Marasmiineae</taxon>
        <taxon>Omphalotaceae</taxon>
        <taxon>Gymnopus</taxon>
    </lineage>
</organism>
<evidence type="ECO:0000256" key="1">
    <source>
        <dbReference type="SAM" id="MobiDB-lite"/>
    </source>
</evidence>
<accession>A0A6A4HSQ6</accession>
<sequence>MSGLPVTLTTSCLEPVLLKPSVLHRIIPKIVPRLQHEPMVIDCDSDVEMEIDMNQSKAKNTRHEKDSLNQWPTLTVPYNIVNSWSAKPKDRPKEKSTQGKSRGGCWNNAKRDGKHINHSNHSMLFAESVGIGKIMLSPLCTAPPELPAELLQSFLNLHI</sequence>
<dbReference type="AlphaFoldDB" id="A0A6A4HSQ6"/>